<reference evidence="1 2" key="1">
    <citation type="journal article" date="2021" name="ISME J.">
        <title>Genomic evolution of the class Acidithiobacillia: deep-branching Proteobacteria living in extreme acidic conditions.</title>
        <authorList>
            <person name="Moya-Beltran A."/>
            <person name="Beard S."/>
            <person name="Rojas-Villalobos C."/>
            <person name="Issotta F."/>
            <person name="Gallardo Y."/>
            <person name="Ulloa R."/>
            <person name="Giaveno A."/>
            <person name="Degli Esposti M."/>
            <person name="Johnson D.B."/>
            <person name="Quatrini R."/>
        </authorList>
    </citation>
    <scope>NUCLEOTIDE SEQUENCE [LARGE SCALE GENOMIC DNA]</scope>
    <source>
        <strain evidence="1 2">ATCC 19703</strain>
    </source>
</reference>
<name>A0ABS5ZLC6_9PROT</name>
<dbReference type="EMBL" id="JABELD010000008">
    <property type="protein sequence ID" value="MBU2737484.1"/>
    <property type="molecule type" value="Genomic_DNA"/>
</dbReference>
<organism evidence="1 2">
    <name type="scientific">Acidithiobacillus concretivorus</name>
    <dbReference type="NCBI Taxonomy" id="3063952"/>
    <lineage>
        <taxon>Bacteria</taxon>
        <taxon>Pseudomonadati</taxon>
        <taxon>Pseudomonadota</taxon>
        <taxon>Acidithiobacillia</taxon>
        <taxon>Acidithiobacillales</taxon>
        <taxon>Acidithiobacillaceae</taxon>
        <taxon>Acidithiobacillus</taxon>
    </lineage>
</organism>
<accession>A0ABS5ZLC6</accession>
<protein>
    <submittedName>
        <fullName evidence="1">Uncharacterized protein</fullName>
    </submittedName>
</protein>
<dbReference type="Proteomes" id="UP001197028">
    <property type="component" value="Unassembled WGS sequence"/>
</dbReference>
<sequence length="96" mass="10923">MYIDARLEQTPPTLWLRNQTGEARIVFNEEQITQLMESGYISPCDLCCRKPELENQQINELLIGAVTLFPGQFSECMHVGNCPFMGPSCSDKENPR</sequence>
<gene>
    <name evidence="1" type="ORF">HJG40_01385</name>
</gene>
<evidence type="ECO:0000313" key="2">
    <source>
        <dbReference type="Proteomes" id="UP001197028"/>
    </source>
</evidence>
<comment type="caution">
    <text evidence="1">The sequence shown here is derived from an EMBL/GenBank/DDBJ whole genome shotgun (WGS) entry which is preliminary data.</text>
</comment>
<dbReference type="RefSeq" id="WP_215862540.1">
    <property type="nucleotide sequence ID" value="NZ_JABELD010000008.1"/>
</dbReference>
<proteinExistence type="predicted"/>
<keyword evidence="2" id="KW-1185">Reference proteome</keyword>
<evidence type="ECO:0000313" key="1">
    <source>
        <dbReference type="EMBL" id="MBU2737484.1"/>
    </source>
</evidence>